<proteinExistence type="predicted"/>
<dbReference type="AlphaFoldDB" id="A0A1I1K7V1"/>
<keyword evidence="2" id="KW-1185">Reference proteome</keyword>
<dbReference type="InterPro" id="IPR014710">
    <property type="entry name" value="RmlC-like_jellyroll"/>
</dbReference>
<name>A0A1I1K7V1_9ACTN</name>
<dbReference type="EMBL" id="FOLB01000008">
    <property type="protein sequence ID" value="SFC56625.1"/>
    <property type="molecule type" value="Genomic_DNA"/>
</dbReference>
<dbReference type="STRING" id="574651.SAMN04487968_10820"/>
<organism evidence="1 2">
    <name type="scientific">Nocardioides terrae</name>
    <dbReference type="NCBI Taxonomy" id="574651"/>
    <lineage>
        <taxon>Bacteria</taxon>
        <taxon>Bacillati</taxon>
        <taxon>Actinomycetota</taxon>
        <taxon>Actinomycetes</taxon>
        <taxon>Propionibacteriales</taxon>
        <taxon>Nocardioidaceae</taxon>
        <taxon>Nocardioides</taxon>
    </lineage>
</organism>
<sequence>MTETGSATPVSSDEVARRTILRKDWVPCKAAFIDCRTPGSDRKDNYSFIGMGVSQSSDQFVNLVEPHGFNVGAAGMPNGTVNSLHMHFTAEVFINFGGDYQLRWGADGTQGEYRSVDGDVISVPTWVFRGFTNVGADDGILLTVLGQDDNGGIIWGPQVLEEAARHGLYLTADNRLVDTVSGDTVTEDVALIRPMPQEEIDELGVVTLEQFRQRVITAAERVWVDKPFLCSDLPGGGAQASLVIGYGMVEDRRAAPRLTNPHSFDLAWLRATPGEGVLTHRTAEPVVLIVKAGRWVVRVGDPADPHVVELGPQDVFSVPPGAWRSFTLLDHEGGVAGAAGTGELIAVTGGDARTRLVWAPDVVGAAREAGVVIDPDGYRAPAAVMVTATEDD</sequence>
<reference evidence="1 2" key="1">
    <citation type="submission" date="2016-10" db="EMBL/GenBank/DDBJ databases">
        <authorList>
            <person name="de Groot N.N."/>
        </authorList>
    </citation>
    <scope>NUCLEOTIDE SEQUENCE [LARGE SCALE GENOMIC DNA]</scope>
    <source>
        <strain evidence="1 2">CGMCC 1.7056</strain>
    </source>
</reference>
<accession>A0A1I1K7V1</accession>
<dbReference type="RefSeq" id="WP_091123920.1">
    <property type="nucleotide sequence ID" value="NZ_FOLB01000008.1"/>
</dbReference>
<dbReference type="SUPFAM" id="SSF51182">
    <property type="entry name" value="RmlC-like cupins"/>
    <property type="match status" value="1"/>
</dbReference>
<protein>
    <recommendedName>
        <fullName evidence="3">Cupin domain-containing protein</fullName>
    </recommendedName>
</protein>
<evidence type="ECO:0000313" key="1">
    <source>
        <dbReference type="EMBL" id="SFC56625.1"/>
    </source>
</evidence>
<dbReference type="Gene3D" id="2.60.120.10">
    <property type="entry name" value="Jelly Rolls"/>
    <property type="match status" value="2"/>
</dbReference>
<dbReference type="OrthoDB" id="6058at2"/>
<dbReference type="Proteomes" id="UP000198832">
    <property type="component" value="Unassembled WGS sequence"/>
</dbReference>
<evidence type="ECO:0000313" key="2">
    <source>
        <dbReference type="Proteomes" id="UP000198832"/>
    </source>
</evidence>
<evidence type="ECO:0008006" key="3">
    <source>
        <dbReference type="Google" id="ProtNLM"/>
    </source>
</evidence>
<gene>
    <name evidence="1" type="ORF">SAMN04487968_10820</name>
</gene>
<dbReference type="InterPro" id="IPR011051">
    <property type="entry name" value="RmlC_Cupin_sf"/>
</dbReference>